<reference evidence="4 5" key="1">
    <citation type="journal article" date="2014" name="Gene">
        <title>A comparative genomic analysis of the alkalitolerant soil bacterium Bacillus lehensis G1.</title>
        <authorList>
            <person name="Noor Y.M."/>
            <person name="Samsulrizal N.H."/>
            <person name="Jema'on N.A."/>
            <person name="Low K.O."/>
            <person name="Ramli A.N."/>
            <person name="Alias N.I."/>
            <person name="Damis S.I."/>
            <person name="Fuzi S.F."/>
            <person name="Isa M.N."/>
            <person name="Murad A.M."/>
            <person name="Raih M.F."/>
            <person name="Bakar F.D."/>
            <person name="Najimudin N."/>
            <person name="Mahadi N.M."/>
            <person name="Illias R.M."/>
        </authorList>
    </citation>
    <scope>NUCLEOTIDE SEQUENCE [LARGE SCALE GENOMIC DNA]</scope>
    <source>
        <strain evidence="4 5">G1</strain>
    </source>
</reference>
<dbReference type="eggNOG" id="COG2273">
    <property type="taxonomic scope" value="Bacteria"/>
</dbReference>
<evidence type="ECO:0000313" key="4">
    <source>
        <dbReference type="EMBL" id="AIC93282.1"/>
    </source>
</evidence>
<dbReference type="PANTHER" id="PTHR10963:SF55">
    <property type="entry name" value="GLYCOSIDE HYDROLASE FAMILY 16 PROTEIN"/>
    <property type="match status" value="1"/>
</dbReference>
<dbReference type="GO" id="GO:0005975">
    <property type="term" value="P:carbohydrate metabolic process"/>
    <property type="evidence" value="ECO:0007669"/>
    <property type="project" value="InterPro"/>
</dbReference>
<proteinExistence type="inferred from homology"/>
<evidence type="ECO:0000259" key="3">
    <source>
        <dbReference type="PROSITE" id="PS51762"/>
    </source>
</evidence>
<dbReference type="GO" id="GO:0004553">
    <property type="term" value="F:hydrolase activity, hydrolyzing O-glycosyl compounds"/>
    <property type="evidence" value="ECO:0007669"/>
    <property type="project" value="InterPro"/>
</dbReference>
<dbReference type="Pfam" id="PF00722">
    <property type="entry name" value="Glyco_hydro_16"/>
    <property type="match status" value="1"/>
</dbReference>
<accession>A0A060LT15</accession>
<dbReference type="InterPro" id="IPR000757">
    <property type="entry name" value="Beta-glucanase-like"/>
</dbReference>
<protein>
    <submittedName>
        <fullName evidence="4">Endo-beta-1,3-glucanase</fullName>
    </submittedName>
</protein>
<evidence type="ECO:0000256" key="1">
    <source>
        <dbReference type="ARBA" id="ARBA00006865"/>
    </source>
</evidence>
<dbReference type="RefSeq" id="WP_038477154.1">
    <property type="nucleotide sequence ID" value="NZ_CP003923.1"/>
</dbReference>
<evidence type="ECO:0000256" key="2">
    <source>
        <dbReference type="SAM" id="SignalP"/>
    </source>
</evidence>
<feature type="signal peptide" evidence="2">
    <location>
        <begin position="1"/>
        <end position="24"/>
    </location>
</feature>
<sequence length="284" mass="31635">MKKVIGALSIAACTTLFATSYAGAEETQGEPSIEQEGWNLVWSDEFDGNSLDPSKWRHDIGNGQPNLPGWGNEELQYYSDDPKNVRVENGELIIEAHQESVSDQYGTYGYTSGKVLTEGRFSQTYGRFEARMRLPAGQGFWPAFWMMPENDQYGGWAASGEIDIMENAGGTPNKVGGAIHYGGPWPENQFQAGDYYFPAGTDATGYHEYAVEWEPGEIRWYVDGNHYQTINDWYSTGGSYPAPFDQDFHLILNLAVGGWYGGNPDGSTPFPSSMAVDYVRVYER</sequence>
<comment type="similarity">
    <text evidence="1">Belongs to the glycosyl hydrolase 16 family.</text>
</comment>
<dbReference type="KEGG" id="ble:BleG1_0674"/>
<dbReference type="AlphaFoldDB" id="A0A060LT15"/>
<dbReference type="OrthoDB" id="9809583at2"/>
<gene>
    <name evidence="4" type="ORF">BleG1_0674</name>
</gene>
<dbReference type="EMBL" id="CP003923">
    <property type="protein sequence ID" value="AIC93282.1"/>
    <property type="molecule type" value="Genomic_DNA"/>
</dbReference>
<dbReference type="CDD" id="cd08023">
    <property type="entry name" value="GH16_laminarinase_like"/>
    <property type="match status" value="1"/>
</dbReference>
<feature type="domain" description="GH16" evidence="3">
    <location>
        <begin position="26"/>
        <end position="284"/>
    </location>
</feature>
<dbReference type="SUPFAM" id="SSF49899">
    <property type="entry name" value="Concanavalin A-like lectins/glucanases"/>
    <property type="match status" value="1"/>
</dbReference>
<evidence type="ECO:0000313" key="5">
    <source>
        <dbReference type="Proteomes" id="UP000027142"/>
    </source>
</evidence>
<dbReference type="Gene3D" id="2.60.120.200">
    <property type="match status" value="1"/>
</dbReference>
<feature type="chain" id="PRO_5001584539" evidence="2">
    <location>
        <begin position="25"/>
        <end position="284"/>
    </location>
</feature>
<dbReference type="PANTHER" id="PTHR10963">
    <property type="entry name" value="GLYCOSYL HYDROLASE-RELATED"/>
    <property type="match status" value="1"/>
</dbReference>
<dbReference type="PROSITE" id="PS51762">
    <property type="entry name" value="GH16_2"/>
    <property type="match status" value="1"/>
</dbReference>
<keyword evidence="5" id="KW-1185">Reference proteome</keyword>
<dbReference type="HOGENOM" id="CLU_019533_0_2_9"/>
<name>A0A060LT15_9BACI</name>
<dbReference type="InterPro" id="IPR050546">
    <property type="entry name" value="Glycosyl_Hydrlase_16"/>
</dbReference>
<dbReference type="InterPro" id="IPR013320">
    <property type="entry name" value="ConA-like_dom_sf"/>
</dbReference>
<dbReference type="SMR" id="A0A060LT15"/>
<keyword evidence="2" id="KW-0732">Signal</keyword>
<organism evidence="4 5">
    <name type="scientific">Shouchella lehensis G1</name>
    <dbReference type="NCBI Taxonomy" id="1246626"/>
    <lineage>
        <taxon>Bacteria</taxon>
        <taxon>Bacillati</taxon>
        <taxon>Bacillota</taxon>
        <taxon>Bacilli</taxon>
        <taxon>Bacillales</taxon>
        <taxon>Bacillaceae</taxon>
        <taxon>Shouchella</taxon>
    </lineage>
</organism>
<dbReference type="STRING" id="1246626.BleG1_0674"/>
<dbReference type="Proteomes" id="UP000027142">
    <property type="component" value="Chromosome"/>
</dbReference>
<dbReference type="PATRIC" id="fig|1246626.3.peg.673"/>